<proteinExistence type="predicted"/>
<organism evidence="1 2">
    <name type="scientific">Necator americanus</name>
    <name type="common">Human hookworm</name>
    <dbReference type="NCBI Taxonomy" id="51031"/>
    <lineage>
        <taxon>Eukaryota</taxon>
        <taxon>Metazoa</taxon>
        <taxon>Ecdysozoa</taxon>
        <taxon>Nematoda</taxon>
        <taxon>Chromadorea</taxon>
        <taxon>Rhabditida</taxon>
        <taxon>Rhabditina</taxon>
        <taxon>Rhabditomorpha</taxon>
        <taxon>Strongyloidea</taxon>
        <taxon>Ancylostomatidae</taxon>
        <taxon>Bunostominae</taxon>
        <taxon>Necator</taxon>
    </lineage>
</organism>
<name>W2TA66_NECAM</name>
<gene>
    <name evidence="1" type="ORF">NECAME_02921</name>
</gene>
<dbReference type="EMBL" id="KI659903">
    <property type="protein sequence ID" value="ETN78484.1"/>
    <property type="molecule type" value="Genomic_DNA"/>
</dbReference>
<sequence>MNSEGIPLLIPLKAVDPDVKFSRRFSGANFGVEITSYDFVEVTEELWNEISASMADDYINKGLGVIEAIVVACIDVATRWLAEILPN</sequence>
<reference evidence="2" key="1">
    <citation type="journal article" date="2014" name="Nat. Genet.">
        <title>Genome of the human hookworm Necator americanus.</title>
        <authorList>
            <person name="Tang Y.T."/>
            <person name="Gao X."/>
            <person name="Rosa B.A."/>
            <person name="Abubucker S."/>
            <person name="Hallsworth-Pepin K."/>
            <person name="Martin J."/>
            <person name="Tyagi R."/>
            <person name="Heizer E."/>
            <person name="Zhang X."/>
            <person name="Bhonagiri-Palsikar V."/>
            <person name="Minx P."/>
            <person name="Warren W.C."/>
            <person name="Wang Q."/>
            <person name="Zhan B."/>
            <person name="Hotez P.J."/>
            <person name="Sternberg P.W."/>
            <person name="Dougall A."/>
            <person name="Gaze S.T."/>
            <person name="Mulvenna J."/>
            <person name="Sotillo J."/>
            <person name="Ranganathan S."/>
            <person name="Rabelo E.M."/>
            <person name="Wilson R.K."/>
            <person name="Felgner P.L."/>
            <person name="Bethony J."/>
            <person name="Hawdon J.M."/>
            <person name="Gasser R.B."/>
            <person name="Loukas A."/>
            <person name="Mitreva M."/>
        </authorList>
    </citation>
    <scope>NUCLEOTIDE SEQUENCE [LARGE SCALE GENOMIC DNA]</scope>
</reference>
<accession>W2TA66</accession>
<evidence type="ECO:0000313" key="1">
    <source>
        <dbReference type="EMBL" id="ETN78484.1"/>
    </source>
</evidence>
<evidence type="ECO:0000313" key="2">
    <source>
        <dbReference type="Proteomes" id="UP000053676"/>
    </source>
</evidence>
<dbReference type="AlphaFoldDB" id="W2TA66"/>
<dbReference type="KEGG" id="nai:NECAME_02921"/>
<protein>
    <submittedName>
        <fullName evidence="1">Uncharacterized protein</fullName>
    </submittedName>
</protein>
<keyword evidence="2" id="KW-1185">Reference proteome</keyword>
<dbReference type="Proteomes" id="UP000053676">
    <property type="component" value="Unassembled WGS sequence"/>
</dbReference>